<reference evidence="6" key="2">
    <citation type="submission" date="2020-11" db="EMBL/GenBank/DDBJ databases">
        <authorList>
            <person name="McCartney M.A."/>
            <person name="Auch B."/>
            <person name="Kono T."/>
            <person name="Mallez S."/>
            <person name="Becker A."/>
            <person name="Gohl D.M."/>
            <person name="Silverstein K.A.T."/>
            <person name="Koren S."/>
            <person name="Bechman K.B."/>
            <person name="Herman A."/>
            <person name="Abrahante J.E."/>
            <person name="Garbe J."/>
        </authorList>
    </citation>
    <scope>NUCLEOTIDE SEQUENCE</scope>
    <source>
        <strain evidence="6">Duluth1</strain>
        <tissue evidence="6">Whole animal</tissue>
    </source>
</reference>
<comment type="subcellular location">
    <subcellularLocation>
        <location evidence="1">Membrane</location>
        <topology evidence="1">Multi-pass membrane protein</topology>
    </subcellularLocation>
</comment>
<keyword evidence="2 5" id="KW-0812">Transmembrane</keyword>
<dbReference type="Pfam" id="PF02535">
    <property type="entry name" value="Zip"/>
    <property type="match status" value="1"/>
</dbReference>
<accession>A0A9D4EKJ8</accession>
<evidence type="ECO:0000256" key="4">
    <source>
        <dbReference type="ARBA" id="ARBA00023136"/>
    </source>
</evidence>
<dbReference type="GO" id="GO:0005385">
    <property type="term" value="F:zinc ion transmembrane transporter activity"/>
    <property type="evidence" value="ECO:0007669"/>
    <property type="project" value="TreeGrafter"/>
</dbReference>
<feature type="transmembrane region" description="Helical" evidence="5">
    <location>
        <begin position="282"/>
        <end position="302"/>
    </location>
</feature>
<evidence type="ECO:0000256" key="2">
    <source>
        <dbReference type="ARBA" id="ARBA00022692"/>
    </source>
</evidence>
<reference evidence="6" key="1">
    <citation type="journal article" date="2019" name="bioRxiv">
        <title>The Genome of the Zebra Mussel, Dreissena polymorpha: A Resource for Invasive Species Research.</title>
        <authorList>
            <person name="McCartney M.A."/>
            <person name="Auch B."/>
            <person name="Kono T."/>
            <person name="Mallez S."/>
            <person name="Zhang Y."/>
            <person name="Obille A."/>
            <person name="Becker A."/>
            <person name="Abrahante J.E."/>
            <person name="Garbe J."/>
            <person name="Badalamenti J.P."/>
            <person name="Herman A."/>
            <person name="Mangelson H."/>
            <person name="Liachko I."/>
            <person name="Sullivan S."/>
            <person name="Sone E.D."/>
            <person name="Koren S."/>
            <person name="Silverstein K.A.T."/>
            <person name="Beckman K.B."/>
            <person name="Gohl D.M."/>
        </authorList>
    </citation>
    <scope>NUCLEOTIDE SEQUENCE</scope>
    <source>
        <strain evidence="6">Duluth1</strain>
        <tissue evidence="6">Whole animal</tissue>
    </source>
</reference>
<dbReference type="GO" id="GO:0005886">
    <property type="term" value="C:plasma membrane"/>
    <property type="evidence" value="ECO:0007669"/>
    <property type="project" value="TreeGrafter"/>
</dbReference>
<feature type="transmembrane region" description="Helical" evidence="5">
    <location>
        <begin position="250"/>
        <end position="270"/>
    </location>
</feature>
<keyword evidence="4 5" id="KW-0472">Membrane</keyword>
<evidence type="ECO:0000313" key="6">
    <source>
        <dbReference type="EMBL" id="KAH3779745.1"/>
    </source>
</evidence>
<dbReference type="PANTHER" id="PTHR11040">
    <property type="entry name" value="ZINC/IRON TRANSPORTER"/>
    <property type="match status" value="1"/>
</dbReference>
<proteinExistence type="predicted"/>
<feature type="transmembrane region" description="Helical" evidence="5">
    <location>
        <begin position="185"/>
        <end position="205"/>
    </location>
</feature>
<dbReference type="PANTHER" id="PTHR11040:SF140">
    <property type="entry name" value="ZRT (ZRT), IRT- (IRT-) LIKE PROTEIN TRANSPORTER"/>
    <property type="match status" value="1"/>
</dbReference>
<sequence>MMLDLLPEAREDMEDALEDYGFKTEYPLTELLVCVGFFFMLIVEHLAHFCCSPRNVEPSNVAHAEQEHKQESCIDDSFIQPCGGIKNAGYDQPSDKSEYPTDKFTTNRTAMNNKSVAFISHGYKKSGNAKTESTIAQSAANDTMETTTKDTKHSTIRGIGLMIALSIHMLFDGLAIGMLTEASDVWQLLVAIATHKCLVFFTIGLKSVEMLSSAKKAACVVLYFAVVSPIGVLVGEAIHTSDDATGRDTVTAVLQGIATGTFLFVTFFEILLRELGSHNATLLKIVFSFVGFVCMACVRLLAG</sequence>
<dbReference type="Proteomes" id="UP000828390">
    <property type="component" value="Unassembled WGS sequence"/>
</dbReference>
<gene>
    <name evidence="6" type="ORF">DPMN_157552</name>
</gene>
<feature type="transmembrane region" description="Helical" evidence="5">
    <location>
        <begin position="26"/>
        <end position="47"/>
    </location>
</feature>
<keyword evidence="7" id="KW-1185">Reference proteome</keyword>
<organism evidence="6 7">
    <name type="scientific">Dreissena polymorpha</name>
    <name type="common">Zebra mussel</name>
    <name type="synonym">Mytilus polymorpha</name>
    <dbReference type="NCBI Taxonomy" id="45954"/>
    <lineage>
        <taxon>Eukaryota</taxon>
        <taxon>Metazoa</taxon>
        <taxon>Spiralia</taxon>
        <taxon>Lophotrochozoa</taxon>
        <taxon>Mollusca</taxon>
        <taxon>Bivalvia</taxon>
        <taxon>Autobranchia</taxon>
        <taxon>Heteroconchia</taxon>
        <taxon>Euheterodonta</taxon>
        <taxon>Imparidentia</taxon>
        <taxon>Neoheterodontei</taxon>
        <taxon>Myida</taxon>
        <taxon>Dreissenoidea</taxon>
        <taxon>Dreissenidae</taxon>
        <taxon>Dreissena</taxon>
    </lineage>
</organism>
<evidence type="ECO:0000313" key="7">
    <source>
        <dbReference type="Proteomes" id="UP000828390"/>
    </source>
</evidence>
<feature type="transmembrane region" description="Helical" evidence="5">
    <location>
        <begin position="217"/>
        <end position="238"/>
    </location>
</feature>
<keyword evidence="3 5" id="KW-1133">Transmembrane helix</keyword>
<dbReference type="AlphaFoldDB" id="A0A9D4EKJ8"/>
<protein>
    <submittedName>
        <fullName evidence="6">Uncharacterized protein</fullName>
    </submittedName>
</protein>
<dbReference type="OrthoDB" id="448280at2759"/>
<evidence type="ECO:0000256" key="5">
    <source>
        <dbReference type="SAM" id="Phobius"/>
    </source>
</evidence>
<evidence type="ECO:0000256" key="1">
    <source>
        <dbReference type="ARBA" id="ARBA00004141"/>
    </source>
</evidence>
<evidence type="ECO:0000256" key="3">
    <source>
        <dbReference type="ARBA" id="ARBA00022989"/>
    </source>
</evidence>
<dbReference type="EMBL" id="JAIWYP010000008">
    <property type="protein sequence ID" value="KAH3779745.1"/>
    <property type="molecule type" value="Genomic_DNA"/>
</dbReference>
<name>A0A9D4EKJ8_DREPO</name>
<dbReference type="InterPro" id="IPR003689">
    <property type="entry name" value="ZIP"/>
</dbReference>
<comment type="caution">
    <text evidence="6">The sequence shown here is derived from an EMBL/GenBank/DDBJ whole genome shotgun (WGS) entry which is preliminary data.</text>
</comment>
<feature type="transmembrane region" description="Helical" evidence="5">
    <location>
        <begin position="159"/>
        <end position="179"/>
    </location>
</feature>